<feature type="chain" id="PRO_5038905645" evidence="2">
    <location>
        <begin position="22"/>
        <end position="245"/>
    </location>
</feature>
<evidence type="ECO:0000313" key="4">
    <source>
        <dbReference type="Proteomes" id="UP000290439"/>
    </source>
</evidence>
<evidence type="ECO:0000256" key="2">
    <source>
        <dbReference type="SAM" id="SignalP"/>
    </source>
</evidence>
<dbReference type="Pfam" id="PF12079">
    <property type="entry name" value="DUF3558"/>
    <property type="match status" value="1"/>
</dbReference>
<feature type="signal peptide" evidence="2">
    <location>
        <begin position="1"/>
        <end position="21"/>
    </location>
</feature>
<accession>A0A4U8W0B3</accession>
<dbReference type="PROSITE" id="PS51257">
    <property type="entry name" value="PROKAR_LIPOPROTEIN"/>
    <property type="match status" value="1"/>
</dbReference>
<keyword evidence="2" id="KW-0732">Signal</keyword>
<feature type="region of interest" description="Disordered" evidence="1">
    <location>
        <begin position="26"/>
        <end position="113"/>
    </location>
</feature>
<feature type="compositionally biased region" description="Low complexity" evidence="1">
    <location>
        <begin position="37"/>
        <end position="72"/>
    </location>
</feature>
<protein>
    <submittedName>
        <fullName evidence="3">Protein of uncharacterized function (DUF3558)</fullName>
    </submittedName>
</protein>
<proteinExistence type="predicted"/>
<name>A0A4U8W0B3_9NOCA</name>
<evidence type="ECO:0000256" key="1">
    <source>
        <dbReference type="SAM" id="MobiDB-lite"/>
    </source>
</evidence>
<sequence length="245" mass="24980">MMRRTKALGIAIACSVGLVLAGCGGETGEARPSEGKTVTSTAARTTAGVATTTAGNAAPGEPGAENGSAAPDPVRPPQPAPGDRAPATGPPAPPAPEPAAEPTPAPGGAGLWNPCALPESALAAAGLDASTEQNITGSWRPEWHTCQWQSANGAFDMTVVSTDRTLDEVRRDPEFKEYTSVYVDRRDAVKYRSIQDVNMSTCAVSVVVPGGSVMFSLRLHGGKPAVGESCGQAAVVSEELAAYLP</sequence>
<dbReference type="EMBL" id="LR215973">
    <property type="protein sequence ID" value="VFA99281.1"/>
    <property type="molecule type" value="Genomic_DNA"/>
</dbReference>
<dbReference type="InterPro" id="IPR024520">
    <property type="entry name" value="DUF3558"/>
</dbReference>
<dbReference type="AlphaFoldDB" id="A0A4U8W0B3"/>
<reference evidence="3 4" key="1">
    <citation type="submission" date="2019-02" db="EMBL/GenBank/DDBJ databases">
        <authorList>
            <consortium name="Pathogen Informatics"/>
        </authorList>
    </citation>
    <scope>NUCLEOTIDE SEQUENCE [LARGE SCALE GENOMIC DNA]</scope>
    <source>
        <strain evidence="3 4">3012STDY6756504</strain>
    </source>
</reference>
<organism evidence="3 4">
    <name type="scientific">Nocardia cyriacigeorgica</name>
    <dbReference type="NCBI Taxonomy" id="135487"/>
    <lineage>
        <taxon>Bacteria</taxon>
        <taxon>Bacillati</taxon>
        <taxon>Actinomycetota</taxon>
        <taxon>Actinomycetes</taxon>
        <taxon>Mycobacteriales</taxon>
        <taxon>Nocardiaceae</taxon>
        <taxon>Nocardia</taxon>
    </lineage>
</organism>
<evidence type="ECO:0000313" key="3">
    <source>
        <dbReference type="EMBL" id="VFA99281.1"/>
    </source>
</evidence>
<dbReference type="Proteomes" id="UP000290439">
    <property type="component" value="Chromosome"/>
</dbReference>
<gene>
    <name evidence="3" type="ORF">NCTC10797_03064</name>
</gene>
<feature type="compositionally biased region" description="Pro residues" evidence="1">
    <location>
        <begin position="88"/>
        <end position="105"/>
    </location>
</feature>